<feature type="chain" id="PRO_5026195871" evidence="1">
    <location>
        <begin position="20"/>
        <end position="111"/>
    </location>
</feature>
<evidence type="ECO:0000256" key="1">
    <source>
        <dbReference type="SAM" id="SignalP"/>
    </source>
</evidence>
<proteinExistence type="predicted"/>
<organism evidence="2">
    <name type="scientific">Rhipicephalus microplus</name>
    <name type="common">Cattle tick</name>
    <name type="synonym">Boophilus microplus</name>
    <dbReference type="NCBI Taxonomy" id="6941"/>
    <lineage>
        <taxon>Eukaryota</taxon>
        <taxon>Metazoa</taxon>
        <taxon>Ecdysozoa</taxon>
        <taxon>Arthropoda</taxon>
        <taxon>Chelicerata</taxon>
        <taxon>Arachnida</taxon>
        <taxon>Acari</taxon>
        <taxon>Parasitiformes</taxon>
        <taxon>Ixodida</taxon>
        <taxon>Ixodoidea</taxon>
        <taxon>Ixodidae</taxon>
        <taxon>Rhipicephalinae</taxon>
        <taxon>Rhipicephalus</taxon>
        <taxon>Boophilus</taxon>
    </lineage>
</organism>
<dbReference type="AlphaFoldDB" id="A0A6G5A3R0"/>
<feature type="signal peptide" evidence="1">
    <location>
        <begin position="1"/>
        <end position="19"/>
    </location>
</feature>
<reference evidence="2" key="1">
    <citation type="submission" date="2020-03" db="EMBL/GenBank/DDBJ databases">
        <title>A transcriptome and proteome of the tick Rhipicephalus microplus shaped by the genetic composition of its hosts and developmental stage.</title>
        <authorList>
            <person name="Garcia G.R."/>
            <person name="Ribeiro J.M.C."/>
            <person name="Maruyama S.R."/>
            <person name="Gardinasse L.G."/>
            <person name="Nelson K."/>
            <person name="Ferreira B.R."/>
            <person name="Andrade T.G."/>
            <person name="Santos I.K.F.M."/>
        </authorList>
    </citation>
    <scope>NUCLEOTIDE SEQUENCE</scope>
    <source>
        <strain evidence="2">NSGR</strain>
        <tissue evidence="2">Salivary glands</tissue>
    </source>
</reference>
<accession>A0A6G5A3R0</accession>
<evidence type="ECO:0000313" key="2">
    <source>
        <dbReference type="EMBL" id="NIE44800.1"/>
    </source>
</evidence>
<sequence length="111" mass="12724">MSRYILGLLALVLGSNVSGKEKMHRIFSDRTVYSCQVWRRLCPQLGSSNRNAMCGIVVSTYYYKGSQFCILRALLSCQPQNTSFLPSLVPLNLVIFNCTCTHWQFFENFQL</sequence>
<keyword evidence="1" id="KW-0732">Signal</keyword>
<dbReference type="EMBL" id="GIKN01002527">
    <property type="protein sequence ID" value="NIE44800.1"/>
    <property type="molecule type" value="Transcribed_RNA"/>
</dbReference>
<name>A0A6G5A3R0_RHIMP</name>
<protein>
    <submittedName>
        <fullName evidence="2">Putative secreted protein</fullName>
    </submittedName>
</protein>